<proteinExistence type="predicted"/>
<protein>
    <recommendedName>
        <fullName evidence="3">DUF1569 domain-containing protein</fullName>
    </recommendedName>
</protein>
<dbReference type="EMBL" id="PPSL01000001">
    <property type="protein sequence ID" value="PQJ12316.1"/>
    <property type="molecule type" value="Genomic_DNA"/>
</dbReference>
<dbReference type="OrthoDB" id="2599194at2"/>
<keyword evidence="2" id="KW-1185">Reference proteome</keyword>
<gene>
    <name evidence="1" type="ORF">CJD36_000730</name>
</gene>
<name>A0A2S7T0M5_9BACT</name>
<dbReference type="AlphaFoldDB" id="A0A2S7T0M5"/>
<dbReference type="Gene3D" id="1.20.120.450">
    <property type="entry name" value="dinb family like domain"/>
    <property type="match status" value="1"/>
</dbReference>
<dbReference type="Proteomes" id="UP000239872">
    <property type="component" value="Unassembled WGS sequence"/>
</dbReference>
<evidence type="ECO:0000313" key="2">
    <source>
        <dbReference type="Proteomes" id="UP000239872"/>
    </source>
</evidence>
<reference evidence="1 2" key="1">
    <citation type="submission" date="2018-01" db="EMBL/GenBank/DDBJ databases">
        <title>A novel member of the phylum Bacteroidetes isolated from glacier ice.</title>
        <authorList>
            <person name="Liu Q."/>
            <person name="Xin Y.-H."/>
        </authorList>
    </citation>
    <scope>NUCLEOTIDE SEQUENCE [LARGE SCALE GENOMIC DNA]</scope>
    <source>
        <strain evidence="1 2">RB1R16</strain>
    </source>
</reference>
<organism evidence="1 2">
    <name type="scientific">Flavipsychrobacter stenotrophus</name>
    <dbReference type="NCBI Taxonomy" id="2077091"/>
    <lineage>
        <taxon>Bacteria</taxon>
        <taxon>Pseudomonadati</taxon>
        <taxon>Bacteroidota</taxon>
        <taxon>Chitinophagia</taxon>
        <taxon>Chitinophagales</taxon>
        <taxon>Chitinophagaceae</taxon>
        <taxon>Flavipsychrobacter</taxon>
    </lineage>
</organism>
<comment type="caution">
    <text evidence="1">The sequence shown here is derived from an EMBL/GenBank/DDBJ whole genome shotgun (WGS) entry which is preliminary data.</text>
</comment>
<dbReference type="InterPro" id="IPR034660">
    <property type="entry name" value="DinB/YfiT-like"/>
</dbReference>
<dbReference type="RefSeq" id="WP_105037200.1">
    <property type="nucleotide sequence ID" value="NZ_PPSL01000001.1"/>
</dbReference>
<evidence type="ECO:0008006" key="3">
    <source>
        <dbReference type="Google" id="ProtNLM"/>
    </source>
</evidence>
<dbReference type="Pfam" id="PF07606">
    <property type="entry name" value="DUF1569"/>
    <property type="match status" value="1"/>
</dbReference>
<evidence type="ECO:0000313" key="1">
    <source>
        <dbReference type="EMBL" id="PQJ12316.1"/>
    </source>
</evidence>
<accession>A0A2S7T0M5</accession>
<sequence>MSSIFNDQDKNELLRRIEKVAPSNPAVWGKMNVNQMLSHCSEGLKMTTGALTPRRVLFPINVLGRLLKNKVLGAGEFRRNSPTAPELTITDTRDFEQEKGRLIAAVNELYAKGEAGIKEEIHPFFGKMTQKEWGILNYKHLDHHLRQFGV</sequence>
<dbReference type="InterPro" id="IPR011463">
    <property type="entry name" value="DUF1569"/>
</dbReference>